<comment type="caution">
    <text evidence="1">The sequence shown here is derived from an EMBL/GenBank/DDBJ whole genome shotgun (WGS) entry which is preliminary data.</text>
</comment>
<reference evidence="1" key="1">
    <citation type="submission" date="2020-08" db="EMBL/GenBank/DDBJ databases">
        <title>Multicomponent nature underlies the extraordinary mechanical properties of spider dragline silk.</title>
        <authorList>
            <person name="Kono N."/>
            <person name="Nakamura H."/>
            <person name="Mori M."/>
            <person name="Yoshida Y."/>
            <person name="Ohtoshi R."/>
            <person name="Malay A.D."/>
            <person name="Moran D.A.P."/>
            <person name="Tomita M."/>
            <person name="Numata K."/>
            <person name="Arakawa K."/>
        </authorList>
    </citation>
    <scope>NUCLEOTIDE SEQUENCE</scope>
</reference>
<name>A0A8X6R1M4_NEPPI</name>
<protein>
    <submittedName>
        <fullName evidence="1">Uncharacterized protein</fullName>
    </submittedName>
</protein>
<evidence type="ECO:0000313" key="1">
    <source>
        <dbReference type="EMBL" id="GFU62411.1"/>
    </source>
</evidence>
<keyword evidence="2" id="KW-1185">Reference proteome</keyword>
<evidence type="ECO:0000313" key="2">
    <source>
        <dbReference type="Proteomes" id="UP000887013"/>
    </source>
</evidence>
<proteinExistence type="predicted"/>
<gene>
    <name evidence="1" type="ORF">NPIL_587571</name>
</gene>
<accession>A0A8X6R1M4</accession>
<organism evidence="1 2">
    <name type="scientific">Nephila pilipes</name>
    <name type="common">Giant wood spider</name>
    <name type="synonym">Nephila maculata</name>
    <dbReference type="NCBI Taxonomy" id="299642"/>
    <lineage>
        <taxon>Eukaryota</taxon>
        <taxon>Metazoa</taxon>
        <taxon>Ecdysozoa</taxon>
        <taxon>Arthropoda</taxon>
        <taxon>Chelicerata</taxon>
        <taxon>Arachnida</taxon>
        <taxon>Araneae</taxon>
        <taxon>Araneomorphae</taxon>
        <taxon>Entelegynae</taxon>
        <taxon>Araneoidea</taxon>
        <taxon>Nephilidae</taxon>
        <taxon>Nephila</taxon>
    </lineage>
</organism>
<dbReference type="EMBL" id="BMAW01041122">
    <property type="protein sequence ID" value="GFU62411.1"/>
    <property type="molecule type" value="Genomic_DNA"/>
</dbReference>
<dbReference type="Proteomes" id="UP000887013">
    <property type="component" value="Unassembled WGS sequence"/>
</dbReference>
<dbReference type="AlphaFoldDB" id="A0A8X6R1M4"/>
<sequence length="108" mass="12557">MFLIELFKIVGMLENMRIGLSNWGKMLTYLPSIRVVYRRMRNFKLYLLHTSHTMRVETPGRQSPCYPWLHEVFSISAQVHQSDTTGKTTHKINLLPVISNPLVVIDCP</sequence>